<dbReference type="SMART" id="SM00184">
    <property type="entry name" value="RING"/>
    <property type="match status" value="1"/>
</dbReference>
<dbReference type="Gene3D" id="2.60.120.920">
    <property type="match status" value="1"/>
</dbReference>
<dbReference type="HOGENOM" id="CLU_013137_0_3_1"/>
<dbReference type="OMA" id="WEETHLL"/>
<proteinExistence type="predicted"/>
<keyword evidence="3" id="KW-0862">Zinc</keyword>
<dbReference type="SUPFAM" id="SSF57845">
    <property type="entry name" value="B-box zinc-binding domain"/>
    <property type="match status" value="1"/>
</dbReference>
<dbReference type="Gene3D" id="3.30.40.10">
    <property type="entry name" value="Zinc/RING finger domain, C3HC4 (zinc finger)"/>
    <property type="match status" value="1"/>
</dbReference>
<dbReference type="InterPro" id="IPR006574">
    <property type="entry name" value="PRY"/>
</dbReference>
<evidence type="ECO:0000256" key="4">
    <source>
        <dbReference type="PROSITE-ProRule" id="PRU00024"/>
    </source>
</evidence>
<dbReference type="InterPro" id="IPR017907">
    <property type="entry name" value="Znf_RING_CS"/>
</dbReference>
<dbReference type="GO" id="GO:0004842">
    <property type="term" value="F:ubiquitin-protein transferase activity"/>
    <property type="evidence" value="ECO:0007669"/>
    <property type="project" value="InterPro"/>
</dbReference>
<dbReference type="InterPro" id="IPR001841">
    <property type="entry name" value="Znf_RING"/>
</dbReference>
<feature type="domain" description="RING-type" evidence="6">
    <location>
        <begin position="13"/>
        <end position="52"/>
    </location>
</feature>
<dbReference type="Pfam" id="PF13445">
    <property type="entry name" value="zf-RING_UBOX"/>
    <property type="match status" value="1"/>
</dbReference>
<dbReference type="FunFam" id="2.60.120.920:FF:000004">
    <property type="entry name" value="Butyrophilin subfamily 1 member A1"/>
    <property type="match status" value="1"/>
</dbReference>
<dbReference type="FunCoup" id="H2ZUV1">
    <property type="interactions" value="17"/>
</dbReference>
<keyword evidence="10" id="KW-1185">Reference proteome</keyword>
<organism evidence="9 10">
    <name type="scientific">Latimeria chalumnae</name>
    <name type="common">Coelacanth</name>
    <dbReference type="NCBI Taxonomy" id="7897"/>
    <lineage>
        <taxon>Eukaryota</taxon>
        <taxon>Metazoa</taxon>
        <taxon>Chordata</taxon>
        <taxon>Craniata</taxon>
        <taxon>Vertebrata</taxon>
        <taxon>Euteleostomi</taxon>
        <taxon>Coelacanthiformes</taxon>
        <taxon>Coelacanthidae</taxon>
        <taxon>Latimeria</taxon>
    </lineage>
</organism>
<dbReference type="PANTHER" id="PTHR24103">
    <property type="entry name" value="E3 UBIQUITIN-PROTEIN LIGASE TRIM"/>
    <property type="match status" value="1"/>
</dbReference>
<dbReference type="InterPro" id="IPR003879">
    <property type="entry name" value="Butyrophylin_SPRY"/>
</dbReference>
<dbReference type="GO" id="GO:0008270">
    <property type="term" value="F:zinc ion binding"/>
    <property type="evidence" value="ECO:0007669"/>
    <property type="project" value="UniProtKB-KW"/>
</dbReference>
<dbReference type="InterPro" id="IPR000315">
    <property type="entry name" value="Znf_B-box"/>
</dbReference>
<protein>
    <recommendedName>
        <fullName evidence="11">Tripartite motif containing 35</fullName>
    </recommendedName>
</protein>
<evidence type="ECO:0000313" key="9">
    <source>
        <dbReference type="Ensembl" id="ENSLACP00000001172.1"/>
    </source>
</evidence>
<dbReference type="GO" id="GO:0016567">
    <property type="term" value="P:protein ubiquitination"/>
    <property type="evidence" value="ECO:0007669"/>
    <property type="project" value="InterPro"/>
</dbReference>
<evidence type="ECO:0000256" key="5">
    <source>
        <dbReference type="SAM" id="Coils"/>
    </source>
</evidence>
<dbReference type="Gene3D" id="3.30.160.60">
    <property type="entry name" value="Classic Zinc Finger"/>
    <property type="match status" value="1"/>
</dbReference>
<dbReference type="SMART" id="SM00449">
    <property type="entry name" value="SPRY"/>
    <property type="match status" value="1"/>
</dbReference>
<dbReference type="SMART" id="SM00336">
    <property type="entry name" value="BBOX"/>
    <property type="match status" value="1"/>
</dbReference>
<dbReference type="Proteomes" id="UP000008672">
    <property type="component" value="Unassembled WGS sequence"/>
</dbReference>
<dbReference type="Pfam" id="PF13765">
    <property type="entry name" value="PRY"/>
    <property type="match status" value="1"/>
</dbReference>
<dbReference type="EMBL" id="AFYH01258998">
    <property type="status" value="NOT_ANNOTATED_CDS"/>
    <property type="molecule type" value="Genomic_DNA"/>
</dbReference>
<dbReference type="Pfam" id="PF00643">
    <property type="entry name" value="zf-B_box"/>
    <property type="match status" value="1"/>
</dbReference>
<evidence type="ECO:0000259" key="6">
    <source>
        <dbReference type="PROSITE" id="PS50089"/>
    </source>
</evidence>
<dbReference type="InterPro" id="IPR050143">
    <property type="entry name" value="TRIM/RBCC"/>
</dbReference>
<evidence type="ECO:0008006" key="11">
    <source>
        <dbReference type="Google" id="ProtNLM"/>
    </source>
</evidence>
<feature type="coiled-coil region" evidence="5">
    <location>
        <begin position="183"/>
        <end position="217"/>
    </location>
</feature>
<reference evidence="9" key="2">
    <citation type="submission" date="2025-08" db="UniProtKB">
        <authorList>
            <consortium name="Ensembl"/>
        </authorList>
    </citation>
    <scope>IDENTIFICATION</scope>
</reference>
<accession>H2ZUV1</accession>
<keyword evidence="2 4" id="KW-0863">Zinc-finger</keyword>
<sequence length="454" mass="52653">KRSAGSLEEDITCSICQELFKDPVITKCGHNFCRECVCEYWKEKMSQSCPICGADSAISELITIHTLRNIIEKYKKESKKSKPQSESLCSQHGEELKLYCLEEQEAICVVCQTSRKHENHKFLPIKEAAQEFKEELKNSLKLLQDTHQKIAVLKEKYGGNLNNIHDQADKIEKQIKEDFVKLHQFLHEEEKNLLADLKKEKQEKEQKMRAMEESIVQDVTSVSKMITDIQEKMDEENQIFLMNSLYSFPVLKFKFNISHPDWNTPPFSLLKKVRFLISTSWHVWNNLSYLTNYSPMTVTLDPNTAHPRLTVSKDLTAVTRGSTRREGLPNNLERFDQHPCVLGSQGFTSGRHSWVVDVENQTGWRLGVAAESAKRKGKINMKPERRYWTVRLFYGEYSAFTDEGPTQLKVLKSPKKVLVGVDYEDGKVSFSNADDRSHIYTFIHKFKHKIFPFF</sequence>
<name>H2ZUV1_LATCH</name>
<dbReference type="GeneTree" id="ENSGT01030000234583"/>
<dbReference type="SUPFAM" id="SSF49899">
    <property type="entry name" value="Concanavalin A-like lectins/glucanases"/>
    <property type="match status" value="1"/>
</dbReference>
<evidence type="ECO:0000256" key="2">
    <source>
        <dbReference type="ARBA" id="ARBA00022771"/>
    </source>
</evidence>
<evidence type="ECO:0000259" key="8">
    <source>
        <dbReference type="PROSITE" id="PS50188"/>
    </source>
</evidence>
<dbReference type="CDD" id="cd13733">
    <property type="entry name" value="SPRY_PRY_C-I_1"/>
    <property type="match status" value="1"/>
</dbReference>
<dbReference type="Ensembl" id="ENSLACT00000001183.1">
    <property type="protein sequence ID" value="ENSLACP00000001172.1"/>
    <property type="gene ID" value="ENSLACG00000001049.1"/>
</dbReference>
<dbReference type="SMART" id="SM00589">
    <property type="entry name" value="PRY"/>
    <property type="match status" value="1"/>
</dbReference>
<dbReference type="EMBL" id="AFYH01258997">
    <property type="status" value="NOT_ANNOTATED_CDS"/>
    <property type="molecule type" value="Genomic_DNA"/>
</dbReference>
<evidence type="ECO:0000256" key="1">
    <source>
        <dbReference type="ARBA" id="ARBA00022723"/>
    </source>
</evidence>
<keyword evidence="1" id="KW-0479">Metal-binding</keyword>
<dbReference type="InterPro" id="IPR013083">
    <property type="entry name" value="Znf_RING/FYVE/PHD"/>
</dbReference>
<dbReference type="InterPro" id="IPR027370">
    <property type="entry name" value="Znf-RING_euk"/>
</dbReference>
<evidence type="ECO:0000313" key="10">
    <source>
        <dbReference type="Proteomes" id="UP000008672"/>
    </source>
</evidence>
<dbReference type="InterPro" id="IPR003877">
    <property type="entry name" value="SPRY_dom"/>
</dbReference>
<reference evidence="10" key="1">
    <citation type="submission" date="2011-08" db="EMBL/GenBank/DDBJ databases">
        <title>The draft genome of Latimeria chalumnae.</title>
        <authorList>
            <person name="Di Palma F."/>
            <person name="Alfoldi J."/>
            <person name="Johnson J."/>
            <person name="Berlin A."/>
            <person name="Gnerre S."/>
            <person name="Jaffe D."/>
            <person name="MacCallum I."/>
            <person name="Young S."/>
            <person name="Walker B.J."/>
            <person name="Lander E."/>
            <person name="Lindblad-Toh K."/>
        </authorList>
    </citation>
    <scope>NUCLEOTIDE SEQUENCE [LARGE SCALE GENOMIC DNA]</scope>
    <source>
        <strain evidence="10">Wild caught</strain>
    </source>
</reference>
<feature type="domain" description="B box-type" evidence="7">
    <location>
        <begin position="84"/>
        <end position="125"/>
    </location>
</feature>
<dbReference type="PROSITE" id="PS00518">
    <property type="entry name" value="ZF_RING_1"/>
    <property type="match status" value="1"/>
</dbReference>
<dbReference type="InterPro" id="IPR043136">
    <property type="entry name" value="B30.2/SPRY_sf"/>
</dbReference>
<dbReference type="InterPro" id="IPR013320">
    <property type="entry name" value="ConA-like_dom_sf"/>
</dbReference>
<dbReference type="eggNOG" id="KOG2177">
    <property type="taxonomic scope" value="Eukaryota"/>
</dbReference>
<feature type="domain" description="B30.2/SPRY" evidence="8">
    <location>
        <begin position="278"/>
        <end position="454"/>
    </location>
</feature>
<evidence type="ECO:0000256" key="3">
    <source>
        <dbReference type="ARBA" id="ARBA00022833"/>
    </source>
</evidence>
<dbReference type="AlphaFoldDB" id="H2ZUV1"/>
<dbReference type="PROSITE" id="PS50119">
    <property type="entry name" value="ZF_BBOX"/>
    <property type="match status" value="1"/>
</dbReference>
<dbReference type="SMART" id="SM00504">
    <property type="entry name" value="Ubox"/>
    <property type="match status" value="1"/>
</dbReference>
<evidence type="ECO:0000259" key="7">
    <source>
        <dbReference type="PROSITE" id="PS50119"/>
    </source>
</evidence>
<dbReference type="Pfam" id="PF00622">
    <property type="entry name" value="SPRY"/>
    <property type="match status" value="1"/>
</dbReference>
<dbReference type="PROSITE" id="PS50089">
    <property type="entry name" value="ZF_RING_2"/>
    <property type="match status" value="1"/>
</dbReference>
<dbReference type="SUPFAM" id="SSF57850">
    <property type="entry name" value="RING/U-box"/>
    <property type="match status" value="1"/>
</dbReference>
<dbReference type="InterPro" id="IPR001870">
    <property type="entry name" value="B30.2/SPRY"/>
</dbReference>
<dbReference type="PROSITE" id="PS50188">
    <property type="entry name" value="B302_SPRY"/>
    <property type="match status" value="1"/>
</dbReference>
<keyword evidence="5" id="KW-0175">Coiled coil</keyword>
<reference evidence="9" key="3">
    <citation type="submission" date="2025-09" db="UniProtKB">
        <authorList>
            <consortium name="Ensembl"/>
        </authorList>
    </citation>
    <scope>IDENTIFICATION</scope>
</reference>
<dbReference type="InterPro" id="IPR003613">
    <property type="entry name" value="Ubox_domain"/>
</dbReference>
<dbReference type="PRINTS" id="PR01407">
    <property type="entry name" value="BUTYPHLNCDUF"/>
</dbReference>
<dbReference type="InParanoid" id="H2ZUV1"/>